<dbReference type="PANTHER" id="PTHR30480">
    <property type="entry name" value="BETA-HEXOSAMINIDASE-RELATED"/>
    <property type="match status" value="1"/>
</dbReference>
<dbReference type="PANTHER" id="PTHR30480:SF13">
    <property type="entry name" value="BETA-HEXOSAMINIDASE"/>
    <property type="match status" value="1"/>
</dbReference>
<dbReference type="GO" id="GO:0005975">
    <property type="term" value="P:carbohydrate metabolic process"/>
    <property type="evidence" value="ECO:0007669"/>
    <property type="project" value="InterPro"/>
</dbReference>
<evidence type="ECO:0000256" key="6">
    <source>
        <dbReference type="ARBA" id="ARBA00022801"/>
    </source>
</evidence>
<dbReference type="EC" id="3.2.1.52" evidence="3"/>
<evidence type="ECO:0000313" key="15">
    <source>
        <dbReference type="Proteomes" id="UP000886879"/>
    </source>
</evidence>
<keyword evidence="6 8" id="KW-0378">Hydrolase</keyword>
<evidence type="ECO:0000256" key="4">
    <source>
        <dbReference type="ARBA" id="ARBA00022729"/>
    </source>
</evidence>
<evidence type="ECO:0000256" key="10">
    <source>
        <dbReference type="SAM" id="Phobius"/>
    </source>
</evidence>
<evidence type="ECO:0000256" key="8">
    <source>
        <dbReference type="RuleBase" id="RU361161"/>
    </source>
</evidence>
<evidence type="ECO:0000256" key="3">
    <source>
        <dbReference type="ARBA" id="ARBA00012663"/>
    </source>
</evidence>
<dbReference type="InterPro" id="IPR002772">
    <property type="entry name" value="Glyco_hydro_3_C"/>
</dbReference>
<keyword evidence="10" id="KW-1133">Transmembrane helix</keyword>
<keyword evidence="10" id="KW-0472">Membrane</keyword>
<keyword evidence="4 11" id="KW-0732">Signal</keyword>
<dbReference type="EMBL" id="DVFO01000055">
    <property type="protein sequence ID" value="HIQ61062.1"/>
    <property type="molecule type" value="Genomic_DNA"/>
</dbReference>
<dbReference type="Gene3D" id="3.40.50.1700">
    <property type="entry name" value="Glycoside hydrolase family 3 C-terminal domain"/>
    <property type="match status" value="1"/>
</dbReference>
<dbReference type="Pfam" id="PF04886">
    <property type="entry name" value="PT"/>
    <property type="match status" value="1"/>
</dbReference>
<dbReference type="Pfam" id="PF00933">
    <property type="entry name" value="Glyco_hydro_3"/>
    <property type="match status" value="1"/>
</dbReference>
<reference evidence="14" key="1">
    <citation type="submission" date="2020-10" db="EMBL/GenBank/DDBJ databases">
        <authorList>
            <person name="Gilroy R."/>
        </authorList>
    </citation>
    <scope>NUCLEOTIDE SEQUENCE</scope>
    <source>
        <strain evidence="14">ChiGjej2B2-12916</strain>
    </source>
</reference>
<name>A0A9D0YSC7_9FIRM</name>
<accession>A0A9D0YSC7</accession>
<evidence type="ECO:0000259" key="13">
    <source>
        <dbReference type="Pfam" id="PF01915"/>
    </source>
</evidence>
<dbReference type="InterPro" id="IPR017853">
    <property type="entry name" value="GH"/>
</dbReference>
<comment type="caution">
    <text evidence="14">The sequence shown here is derived from an EMBL/GenBank/DDBJ whole genome shotgun (WGS) entry which is preliminary data.</text>
</comment>
<evidence type="ECO:0000256" key="5">
    <source>
        <dbReference type="ARBA" id="ARBA00022737"/>
    </source>
</evidence>
<evidence type="ECO:0000256" key="11">
    <source>
        <dbReference type="SAM" id="SignalP"/>
    </source>
</evidence>
<dbReference type="Gene3D" id="1.20.1270.90">
    <property type="entry name" value="AF1782-like"/>
    <property type="match status" value="1"/>
</dbReference>
<sequence length="776" mass="82970">MDKRKLLQRVGACALAAAMCVPFLAPTRASAASSRVEEILGNMTLKQKVEQMLMPDFRDWSTTGEGTAPDFTEMNDQVAQVLHDHDFGGVILFADNVKTTEQSFNLVQDLQAENLEGKDSPVPMLIGIDQEGGIVYRLGSGSALPGNMAVGATGDTEYAKRAGTIIGRELSALGINTDFAPVVDVNNNPNNPVIGLRSFGDDPYKVADYAVAMIQGINSSNVITAAKHFPGHGDTSTDSHTGLPVVDKSYEEIKNMELVPFQAAMDAGTDMFMVAHIAYPQIDPTMKDGNYIPATVSKKFLTDIVRGDMDYDGVLITDAMNMAGLADMYTQSEACIESIKAGMDILLMPCVLDRNSSVDNLDQIIADIMAAVGSGEIPQSRIDEAVTRILTLKEKRGILDYDPADYSLENALAAVGSEENRQEEREISAAGVTVVKNEDNTLPIRTKGGEKVLLVGAYSNEAPGLELGFRRAQAAGLVDGVEYESLIYYNADEATQAQIKDKIAESDYVIVISELSGSSMKPGTWKRDMPEMIVNTAHELGKKSVVMSISHPYDVQFYDNADAIMAVYGNKGMDPTEGLVPDAAFGPNVPAGVEVAFGIFPAQGTLPVNIMEYDEEQGAFTDNVFALNGQTYANGYGLSYNALSVGDKGEITAVLGSIAGMDSSLYTQESWTALQGVVKEASDLLTYSALTTDEVAAMVSKLNDAIAALEEVVTPTVEPTAQPTVEPTAQPTAKPSEKPDVPQTGDSAQVLWYVAALASAVVCLGAATVAYKRSHR</sequence>
<feature type="domain" description="Glycoside hydrolase family 3 C-terminal" evidence="13">
    <location>
        <begin position="433"/>
        <end position="640"/>
    </location>
</feature>
<feature type="domain" description="Glycoside hydrolase family 3 N-terminal" evidence="12">
    <location>
        <begin position="44"/>
        <end position="392"/>
    </location>
</feature>
<keyword evidence="5" id="KW-0677">Repeat</keyword>
<dbReference type="InterPro" id="IPR006970">
    <property type="entry name" value="PT"/>
</dbReference>
<dbReference type="Proteomes" id="UP000886879">
    <property type="component" value="Unassembled WGS sequence"/>
</dbReference>
<comment type="catalytic activity">
    <reaction evidence="1">
        <text>Hydrolysis of terminal non-reducing N-acetyl-D-hexosamine residues in N-acetyl-beta-D-hexosaminides.</text>
        <dbReference type="EC" id="3.2.1.52"/>
    </reaction>
</comment>
<protein>
    <recommendedName>
        <fullName evidence="3">beta-N-acetylhexosaminidase</fullName>
        <ecNumber evidence="3">3.2.1.52</ecNumber>
    </recommendedName>
</protein>
<evidence type="ECO:0000256" key="1">
    <source>
        <dbReference type="ARBA" id="ARBA00001231"/>
    </source>
</evidence>
<organism evidence="14 15">
    <name type="scientific">Candidatus Enterenecus faecium</name>
    <dbReference type="NCBI Taxonomy" id="2840780"/>
    <lineage>
        <taxon>Bacteria</taxon>
        <taxon>Bacillati</taxon>
        <taxon>Bacillota</taxon>
        <taxon>Clostridia</taxon>
        <taxon>Eubacteriales</taxon>
        <taxon>Candidatus Enterenecus</taxon>
    </lineage>
</organism>
<feature type="chain" id="PRO_5038781333" description="beta-N-acetylhexosaminidase" evidence="11">
    <location>
        <begin position="32"/>
        <end position="776"/>
    </location>
</feature>
<dbReference type="AlphaFoldDB" id="A0A9D0YSC7"/>
<feature type="transmembrane region" description="Helical" evidence="10">
    <location>
        <begin position="750"/>
        <end position="771"/>
    </location>
</feature>
<evidence type="ECO:0000256" key="9">
    <source>
        <dbReference type="SAM" id="MobiDB-lite"/>
    </source>
</evidence>
<evidence type="ECO:0000259" key="12">
    <source>
        <dbReference type="Pfam" id="PF00933"/>
    </source>
</evidence>
<dbReference type="GO" id="GO:0004563">
    <property type="term" value="F:beta-N-acetylhexosaminidase activity"/>
    <property type="evidence" value="ECO:0007669"/>
    <property type="project" value="UniProtKB-EC"/>
</dbReference>
<feature type="region of interest" description="Disordered" evidence="9">
    <location>
        <begin position="717"/>
        <end position="743"/>
    </location>
</feature>
<evidence type="ECO:0000256" key="7">
    <source>
        <dbReference type="ARBA" id="ARBA00023295"/>
    </source>
</evidence>
<dbReference type="PROSITE" id="PS00775">
    <property type="entry name" value="GLYCOSYL_HYDROL_F3"/>
    <property type="match status" value="1"/>
</dbReference>
<dbReference type="InterPro" id="IPR019800">
    <property type="entry name" value="Glyco_hydro_3_AS"/>
</dbReference>
<feature type="signal peptide" evidence="11">
    <location>
        <begin position="1"/>
        <end position="31"/>
    </location>
</feature>
<evidence type="ECO:0000313" key="14">
    <source>
        <dbReference type="EMBL" id="HIQ61062.1"/>
    </source>
</evidence>
<dbReference type="InterPro" id="IPR001764">
    <property type="entry name" value="Glyco_hydro_3_N"/>
</dbReference>
<dbReference type="FunFam" id="3.20.20.300:FF:000014">
    <property type="entry name" value="Beta-hexosaminidase, lipoprotein"/>
    <property type="match status" value="1"/>
</dbReference>
<keyword evidence="7 8" id="KW-0326">Glycosidase</keyword>
<dbReference type="InterPro" id="IPR036881">
    <property type="entry name" value="Glyco_hydro_3_C_sf"/>
</dbReference>
<dbReference type="Gene3D" id="3.20.20.300">
    <property type="entry name" value="Glycoside hydrolase, family 3, N-terminal domain"/>
    <property type="match status" value="1"/>
</dbReference>
<feature type="compositionally biased region" description="Polar residues" evidence="9">
    <location>
        <begin position="717"/>
        <end position="733"/>
    </location>
</feature>
<reference evidence="14" key="2">
    <citation type="journal article" date="2021" name="PeerJ">
        <title>Extensive microbial diversity within the chicken gut microbiome revealed by metagenomics and culture.</title>
        <authorList>
            <person name="Gilroy R."/>
            <person name="Ravi A."/>
            <person name="Getino M."/>
            <person name="Pursley I."/>
            <person name="Horton D.L."/>
            <person name="Alikhan N.F."/>
            <person name="Baker D."/>
            <person name="Gharbi K."/>
            <person name="Hall N."/>
            <person name="Watson M."/>
            <person name="Adriaenssens E.M."/>
            <person name="Foster-Nyarko E."/>
            <person name="Jarju S."/>
            <person name="Secka A."/>
            <person name="Antonio M."/>
            <person name="Oren A."/>
            <person name="Chaudhuri R.R."/>
            <person name="La Ragione R."/>
            <person name="Hildebrand F."/>
            <person name="Pallen M.J."/>
        </authorList>
    </citation>
    <scope>NUCLEOTIDE SEQUENCE</scope>
    <source>
        <strain evidence="14">ChiGjej2B2-12916</strain>
    </source>
</reference>
<dbReference type="SUPFAM" id="SSF51445">
    <property type="entry name" value="(Trans)glycosidases"/>
    <property type="match status" value="1"/>
</dbReference>
<evidence type="ECO:0000256" key="2">
    <source>
        <dbReference type="ARBA" id="ARBA00005336"/>
    </source>
</evidence>
<dbReference type="SUPFAM" id="SSF52279">
    <property type="entry name" value="Beta-D-glucan exohydrolase, C-terminal domain"/>
    <property type="match status" value="1"/>
</dbReference>
<dbReference type="InterPro" id="IPR050226">
    <property type="entry name" value="NagZ_Beta-hexosaminidase"/>
</dbReference>
<dbReference type="InterPro" id="IPR036962">
    <property type="entry name" value="Glyco_hydro_3_N_sf"/>
</dbReference>
<comment type="similarity">
    <text evidence="2 8">Belongs to the glycosyl hydrolase 3 family.</text>
</comment>
<dbReference type="Pfam" id="PF01915">
    <property type="entry name" value="Glyco_hydro_3_C"/>
    <property type="match status" value="1"/>
</dbReference>
<gene>
    <name evidence="14" type="ORF">IAD31_05645</name>
</gene>
<dbReference type="GO" id="GO:0009254">
    <property type="term" value="P:peptidoglycan turnover"/>
    <property type="evidence" value="ECO:0007669"/>
    <property type="project" value="TreeGrafter"/>
</dbReference>
<proteinExistence type="inferred from homology"/>
<keyword evidence="10" id="KW-0812">Transmembrane</keyword>